<organism evidence="6 7">
    <name type="scientific">Gehongia tenuis</name>
    <dbReference type="NCBI Taxonomy" id="2763655"/>
    <lineage>
        <taxon>Bacteria</taxon>
        <taxon>Bacillati</taxon>
        <taxon>Bacillota</taxon>
        <taxon>Clostridia</taxon>
        <taxon>Christensenellales</taxon>
        <taxon>Christensenellaceae</taxon>
        <taxon>Gehongia</taxon>
    </lineage>
</organism>
<dbReference type="InterPro" id="IPR017871">
    <property type="entry name" value="ABC_transporter-like_CS"/>
</dbReference>
<name>A0A926D8G3_9FIRM</name>
<keyword evidence="3" id="KW-0547">Nucleotide-binding</keyword>
<dbReference type="Gene3D" id="3.40.50.300">
    <property type="entry name" value="P-loop containing nucleotide triphosphate hydrolases"/>
    <property type="match status" value="1"/>
</dbReference>
<keyword evidence="4 6" id="KW-0067">ATP-binding</keyword>
<comment type="caution">
    <text evidence="6">The sequence shown here is derived from an EMBL/GenBank/DDBJ whole genome shotgun (WGS) entry which is preliminary data.</text>
</comment>
<dbReference type="Pfam" id="PF00005">
    <property type="entry name" value="ABC_tran"/>
    <property type="match status" value="1"/>
</dbReference>
<dbReference type="GO" id="GO:0016887">
    <property type="term" value="F:ATP hydrolysis activity"/>
    <property type="evidence" value="ECO:0007669"/>
    <property type="project" value="InterPro"/>
</dbReference>
<reference evidence="6" key="1">
    <citation type="submission" date="2020-08" db="EMBL/GenBank/DDBJ databases">
        <title>Genome public.</title>
        <authorList>
            <person name="Liu C."/>
            <person name="Sun Q."/>
        </authorList>
    </citation>
    <scope>NUCLEOTIDE SEQUENCE</scope>
    <source>
        <strain evidence="6">NSJ-53</strain>
    </source>
</reference>
<accession>A0A926D8G3</accession>
<feature type="domain" description="ABC transporter" evidence="5">
    <location>
        <begin position="5"/>
        <end position="230"/>
    </location>
</feature>
<dbReference type="EMBL" id="JACRSR010000006">
    <property type="protein sequence ID" value="MBC8532320.1"/>
    <property type="molecule type" value="Genomic_DNA"/>
</dbReference>
<proteinExistence type="inferred from homology"/>
<evidence type="ECO:0000313" key="7">
    <source>
        <dbReference type="Proteomes" id="UP000623172"/>
    </source>
</evidence>
<evidence type="ECO:0000256" key="2">
    <source>
        <dbReference type="ARBA" id="ARBA00022448"/>
    </source>
</evidence>
<evidence type="ECO:0000256" key="1">
    <source>
        <dbReference type="ARBA" id="ARBA00005417"/>
    </source>
</evidence>
<dbReference type="InterPro" id="IPR003439">
    <property type="entry name" value="ABC_transporter-like_ATP-bd"/>
</dbReference>
<dbReference type="PANTHER" id="PTHR42711:SF5">
    <property type="entry name" value="ABC TRANSPORTER ATP-BINDING PROTEIN NATA"/>
    <property type="match status" value="1"/>
</dbReference>
<keyword evidence="7" id="KW-1185">Reference proteome</keyword>
<evidence type="ECO:0000259" key="5">
    <source>
        <dbReference type="PROSITE" id="PS50893"/>
    </source>
</evidence>
<keyword evidence="2" id="KW-0813">Transport</keyword>
<evidence type="ECO:0000256" key="4">
    <source>
        <dbReference type="ARBA" id="ARBA00022840"/>
    </source>
</evidence>
<protein>
    <submittedName>
        <fullName evidence="6">ABC transporter ATP-binding protein</fullName>
    </submittedName>
</protein>
<dbReference type="CDD" id="cd03230">
    <property type="entry name" value="ABC_DR_subfamily_A"/>
    <property type="match status" value="1"/>
</dbReference>
<dbReference type="SMART" id="SM00382">
    <property type="entry name" value="AAA"/>
    <property type="match status" value="1"/>
</dbReference>
<dbReference type="PROSITE" id="PS00211">
    <property type="entry name" value="ABC_TRANSPORTER_1"/>
    <property type="match status" value="1"/>
</dbReference>
<sequence length="244" mass="26747">MDEIIKVGQLTKTYGSLLAVNNLSLSVEQGTVFGLLGANGAGKSTTIECVLGTKTPDSGTVSILGMNPLKDRKKLFEKVSVQFQEANYQEQIKVGELCEVTACLYKAASDYSALLKQFGIADKKNNLVSELSGGERQRLFIVLALIPNPKVVFLDELTTGLDAKARRDVWKSLSELKAKGLTIFLTSHFMDEVEVLCDKICILKQGQSVFYGTVAEAISASPCDKLEDAYLWYTDEEGEENENI</sequence>
<dbReference type="SUPFAM" id="SSF52540">
    <property type="entry name" value="P-loop containing nucleoside triphosphate hydrolases"/>
    <property type="match status" value="1"/>
</dbReference>
<dbReference type="PROSITE" id="PS50893">
    <property type="entry name" value="ABC_TRANSPORTER_2"/>
    <property type="match status" value="1"/>
</dbReference>
<dbReference type="InterPro" id="IPR003593">
    <property type="entry name" value="AAA+_ATPase"/>
</dbReference>
<dbReference type="Proteomes" id="UP000623172">
    <property type="component" value="Unassembled WGS sequence"/>
</dbReference>
<dbReference type="InterPro" id="IPR027417">
    <property type="entry name" value="P-loop_NTPase"/>
</dbReference>
<dbReference type="PANTHER" id="PTHR42711">
    <property type="entry name" value="ABC TRANSPORTER ATP-BINDING PROTEIN"/>
    <property type="match status" value="1"/>
</dbReference>
<dbReference type="AlphaFoldDB" id="A0A926D8G3"/>
<dbReference type="InterPro" id="IPR050763">
    <property type="entry name" value="ABC_transporter_ATP-binding"/>
</dbReference>
<dbReference type="RefSeq" id="WP_249317438.1">
    <property type="nucleotide sequence ID" value="NZ_JACRSR010000006.1"/>
</dbReference>
<comment type="similarity">
    <text evidence="1">Belongs to the ABC transporter superfamily.</text>
</comment>
<evidence type="ECO:0000313" key="6">
    <source>
        <dbReference type="EMBL" id="MBC8532320.1"/>
    </source>
</evidence>
<dbReference type="GO" id="GO:0005524">
    <property type="term" value="F:ATP binding"/>
    <property type="evidence" value="ECO:0007669"/>
    <property type="project" value="UniProtKB-KW"/>
</dbReference>
<gene>
    <name evidence="6" type="ORF">H8696_10740</name>
</gene>
<evidence type="ECO:0000256" key="3">
    <source>
        <dbReference type="ARBA" id="ARBA00022741"/>
    </source>
</evidence>